<evidence type="ECO:0000256" key="1">
    <source>
        <dbReference type="ARBA" id="ARBA00000085"/>
    </source>
</evidence>
<dbReference type="PANTHER" id="PTHR43065:SF42">
    <property type="entry name" value="TWO-COMPONENT SENSOR PPRA"/>
    <property type="match status" value="1"/>
</dbReference>
<dbReference type="Gene3D" id="1.10.287.130">
    <property type="match status" value="1"/>
</dbReference>
<dbReference type="PROSITE" id="PS50109">
    <property type="entry name" value="HIS_KIN"/>
    <property type="match status" value="1"/>
</dbReference>
<feature type="chain" id="PRO_5029574717" description="histidine kinase" evidence="6">
    <location>
        <begin position="23"/>
        <end position="746"/>
    </location>
</feature>
<keyword evidence="9" id="KW-1185">Reference proteome</keyword>
<comment type="caution">
    <text evidence="8">The sequence shown here is derived from an EMBL/GenBank/DDBJ whole genome shotgun (WGS) entry which is preliminary data.</text>
</comment>
<dbReference type="SUPFAM" id="SSF55874">
    <property type="entry name" value="ATPase domain of HSP90 chaperone/DNA topoisomerase II/histidine kinase"/>
    <property type="match status" value="1"/>
</dbReference>
<sequence length="746" mass="83726">MRALFKSLIILACGLFFNHLSAQPQAVKDKYQQLLKEAKSENERIDVVNFMVDYLKAINVDSSLALALVNIEDAKKAGYLKGEYWATKYASTSLINKGAYVSAKKYLNEASEIANQFGDSALISNYFSGMGMYYGVQSMYDSSAVYYKKSIAIDEARKGDKISPAYEMLAISYQMQSDFAQAIFYQQKALNNAENLKNDRDKANILVNMGNTYRNIGDTVRSEQAFLEAIELAKELNEKRIEMYGYSNIANLYFENKKYDKAYANSMLAVEMAEQAGEVSIGAASLSKAAQARMMQLKYREAEDLAILSISLADSSHQPLTIYQTLSTLGNIYVAQEKYKKAIPILKRSLESKKEAGFYDTGLAQLYKDLSLSYEKTGRYDEALLNYKIGVQIVDSVRRNENIRKATELTMTYDFDKEKAANQVIQAKKDAAEKTRQLLLGSGLLIALIIATGGWISYRNKQKANSLLEQRKNELESTLTKLKKTQTQLIQSEKMASLGELTAGIAHEIQNPLNFVNNFSELSNELIDELEEERAKDVKEKDDSLISELLGEIKQNLTKIHHHGQRADGIVKGMLQHSRKNTGEKFPTDVNKLTDEFLRLAYHGFRAKDKQFNAQLQTDFDPGLNILKLVPEDIGRVLLNLMTNAFYAINQKKQMNSTDYEPTIWVSTKLSGEKICISVRDNGNGISENALGKIFQPFFTTKPTGEGTGLGLSMSYDIVKSHGGELKVETEEGEGTTFTIELSDFD</sequence>
<dbReference type="PANTHER" id="PTHR43065">
    <property type="entry name" value="SENSOR HISTIDINE KINASE"/>
    <property type="match status" value="1"/>
</dbReference>
<evidence type="ECO:0000259" key="7">
    <source>
        <dbReference type="PROSITE" id="PS50109"/>
    </source>
</evidence>
<name>A0A7K3WTL0_9FLAO</name>
<keyword evidence="6" id="KW-0732">Signal</keyword>
<proteinExistence type="predicted"/>
<dbReference type="SMART" id="SM00387">
    <property type="entry name" value="HATPase_c"/>
    <property type="match status" value="1"/>
</dbReference>
<dbReference type="EMBL" id="JAAGVY010000038">
    <property type="protein sequence ID" value="NEN25027.1"/>
    <property type="molecule type" value="Genomic_DNA"/>
</dbReference>
<evidence type="ECO:0000256" key="4">
    <source>
        <dbReference type="PROSITE-ProRule" id="PRU00339"/>
    </source>
</evidence>
<comment type="catalytic activity">
    <reaction evidence="1">
        <text>ATP + protein L-histidine = ADP + protein N-phospho-L-histidine.</text>
        <dbReference type="EC" id="2.7.13.3"/>
    </reaction>
</comment>
<dbReference type="InterPro" id="IPR036097">
    <property type="entry name" value="HisK_dim/P_sf"/>
</dbReference>
<keyword evidence="5" id="KW-0175">Coiled coil</keyword>
<reference evidence="8 9" key="1">
    <citation type="submission" date="2020-02" db="EMBL/GenBank/DDBJ databases">
        <title>Out from the shadows clarifying the taxonomy of the family Cryomorphaceae and related taxa by utilizing the GTDB taxonomic framework.</title>
        <authorList>
            <person name="Bowman J.P."/>
        </authorList>
    </citation>
    <scope>NUCLEOTIDE SEQUENCE [LARGE SCALE GENOMIC DNA]</scope>
    <source>
        <strain evidence="8 9">QSSC 1-22</strain>
    </source>
</reference>
<dbReference type="GO" id="GO:0000155">
    <property type="term" value="F:phosphorelay sensor kinase activity"/>
    <property type="evidence" value="ECO:0007669"/>
    <property type="project" value="InterPro"/>
</dbReference>
<keyword evidence="3" id="KW-0597">Phosphoprotein</keyword>
<dbReference type="CDD" id="cd00082">
    <property type="entry name" value="HisKA"/>
    <property type="match status" value="1"/>
</dbReference>
<feature type="repeat" description="TPR" evidence="4">
    <location>
        <begin position="323"/>
        <end position="356"/>
    </location>
</feature>
<dbReference type="InterPro" id="IPR004358">
    <property type="entry name" value="Sig_transdc_His_kin-like_C"/>
</dbReference>
<dbReference type="PROSITE" id="PS50005">
    <property type="entry name" value="TPR"/>
    <property type="match status" value="2"/>
</dbReference>
<evidence type="ECO:0000256" key="3">
    <source>
        <dbReference type="ARBA" id="ARBA00022553"/>
    </source>
</evidence>
<dbReference type="Pfam" id="PF13424">
    <property type="entry name" value="TPR_12"/>
    <property type="match status" value="2"/>
</dbReference>
<dbReference type="InterPro" id="IPR003594">
    <property type="entry name" value="HATPase_dom"/>
</dbReference>
<evidence type="ECO:0000256" key="5">
    <source>
        <dbReference type="SAM" id="Coils"/>
    </source>
</evidence>
<dbReference type="Pfam" id="PF02518">
    <property type="entry name" value="HATPase_c"/>
    <property type="match status" value="1"/>
</dbReference>
<dbReference type="SMART" id="SM00028">
    <property type="entry name" value="TPR"/>
    <property type="match status" value="6"/>
</dbReference>
<gene>
    <name evidence="8" type="ORF">G3O08_16115</name>
</gene>
<dbReference type="InterPro" id="IPR005467">
    <property type="entry name" value="His_kinase_dom"/>
</dbReference>
<dbReference type="InterPro" id="IPR011990">
    <property type="entry name" value="TPR-like_helical_dom_sf"/>
</dbReference>
<evidence type="ECO:0000256" key="2">
    <source>
        <dbReference type="ARBA" id="ARBA00012438"/>
    </source>
</evidence>
<dbReference type="AlphaFoldDB" id="A0A7K3WTL0"/>
<dbReference type="Pfam" id="PF00512">
    <property type="entry name" value="HisKA"/>
    <property type="match status" value="1"/>
</dbReference>
<protein>
    <recommendedName>
        <fullName evidence="2">histidine kinase</fullName>
        <ecNumber evidence="2">2.7.13.3</ecNumber>
    </recommendedName>
</protein>
<evidence type="ECO:0000313" key="9">
    <source>
        <dbReference type="Proteomes" id="UP000486602"/>
    </source>
</evidence>
<dbReference type="InterPro" id="IPR019734">
    <property type="entry name" value="TPR_rpt"/>
</dbReference>
<dbReference type="SMART" id="SM00388">
    <property type="entry name" value="HisKA"/>
    <property type="match status" value="1"/>
</dbReference>
<feature type="repeat" description="TPR" evidence="4">
    <location>
        <begin position="203"/>
        <end position="236"/>
    </location>
</feature>
<organism evidence="8 9">
    <name type="scientific">Cryomorpha ignava</name>
    <dbReference type="NCBI Taxonomy" id="101383"/>
    <lineage>
        <taxon>Bacteria</taxon>
        <taxon>Pseudomonadati</taxon>
        <taxon>Bacteroidota</taxon>
        <taxon>Flavobacteriia</taxon>
        <taxon>Flavobacteriales</taxon>
        <taxon>Cryomorphaceae</taxon>
        <taxon>Cryomorpha</taxon>
    </lineage>
</organism>
<dbReference type="Gene3D" id="3.30.565.10">
    <property type="entry name" value="Histidine kinase-like ATPase, C-terminal domain"/>
    <property type="match status" value="1"/>
</dbReference>
<feature type="coiled-coil region" evidence="5">
    <location>
        <begin position="417"/>
        <end position="488"/>
    </location>
</feature>
<dbReference type="InterPro" id="IPR036890">
    <property type="entry name" value="HATPase_C_sf"/>
</dbReference>
<dbReference type="RefSeq" id="WP_163286438.1">
    <property type="nucleotide sequence ID" value="NZ_JAAGVY010000038.1"/>
</dbReference>
<dbReference type="Gene3D" id="1.25.40.10">
    <property type="entry name" value="Tetratricopeptide repeat domain"/>
    <property type="match status" value="3"/>
</dbReference>
<evidence type="ECO:0000313" key="8">
    <source>
        <dbReference type="EMBL" id="NEN25027.1"/>
    </source>
</evidence>
<dbReference type="PRINTS" id="PR00344">
    <property type="entry name" value="BCTRLSENSOR"/>
</dbReference>
<feature type="signal peptide" evidence="6">
    <location>
        <begin position="1"/>
        <end position="22"/>
    </location>
</feature>
<dbReference type="InterPro" id="IPR003661">
    <property type="entry name" value="HisK_dim/P_dom"/>
</dbReference>
<keyword evidence="4" id="KW-0802">TPR repeat</keyword>
<dbReference type="SUPFAM" id="SSF47384">
    <property type="entry name" value="Homodimeric domain of signal transducing histidine kinase"/>
    <property type="match status" value="1"/>
</dbReference>
<evidence type="ECO:0000256" key="6">
    <source>
        <dbReference type="SAM" id="SignalP"/>
    </source>
</evidence>
<accession>A0A7K3WTL0</accession>
<dbReference type="Proteomes" id="UP000486602">
    <property type="component" value="Unassembled WGS sequence"/>
</dbReference>
<feature type="domain" description="Histidine kinase" evidence="7">
    <location>
        <begin position="504"/>
        <end position="746"/>
    </location>
</feature>
<dbReference type="SUPFAM" id="SSF48452">
    <property type="entry name" value="TPR-like"/>
    <property type="match status" value="2"/>
</dbReference>
<dbReference type="EC" id="2.7.13.3" evidence="2"/>